<dbReference type="EMBL" id="SMGJ01000001">
    <property type="protein sequence ID" value="TCK71274.1"/>
    <property type="molecule type" value="Genomic_DNA"/>
</dbReference>
<evidence type="ECO:0000313" key="8">
    <source>
        <dbReference type="Proteomes" id="UP000295496"/>
    </source>
</evidence>
<name>A0A4R1L0F9_9PAST</name>
<dbReference type="Proteomes" id="UP000295496">
    <property type="component" value="Unassembled WGS sequence"/>
</dbReference>
<dbReference type="PANTHER" id="PTHR36985:SF1">
    <property type="entry name" value="TRANSLOCATION AND ASSEMBLY MODULE SUBUNIT TAMB"/>
    <property type="match status" value="1"/>
</dbReference>
<dbReference type="Pfam" id="PF04357">
    <property type="entry name" value="TamB"/>
    <property type="match status" value="1"/>
</dbReference>
<comment type="subcellular location">
    <subcellularLocation>
        <location evidence="1">Membrane</location>
        <topology evidence="1">Single-pass membrane protein</topology>
    </subcellularLocation>
</comment>
<dbReference type="GO" id="GO:0009306">
    <property type="term" value="P:protein secretion"/>
    <property type="evidence" value="ECO:0007669"/>
    <property type="project" value="InterPro"/>
</dbReference>
<reference evidence="7 8" key="1">
    <citation type="submission" date="2019-03" db="EMBL/GenBank/DDBJ databases">
        <title>Genomic Encyclopedia of Type Strains, Phase IV (KMG-IV): sequencing the most valuable type-strain genomes for metagenomic binning, comparative biology and taxonomic classification.</title>
        <authorList>
            <person name="Goeker M."/>
        </authorList>
    </citation>
    <scope>NUCLEOTIDE SEQUENCE [LARGE SCALE GENOMIC DNA]</scope>
    <source>
        <strain evidence="7 8">DSM 10053</strain>
    </source>
</reference>
<keyword evidence="3 5" id="KW-1133">Transmembrane helix</keyword>
<evidence type="ECO:0000313" key="7">
    <source>
        <dbReference type="EMBL" id="TCK71274.1"/>
    </source>
</evidence>
<evidence type="ECO:0000256" key="1">
    <source>
        <dbReference type="ARBA" id="ARBA00004167"/>
    </source>
</evidence>
<sequence>MTEPVQQNENVPQSSQLVGSKKSKFLHRSLVAIGVLVGIAGAAGLGVAGIVGSESGTQWAIGLADKYVDGLTIGDVQGKLQHGLLLKDVQFQSAGVETNIAQAELKFDFGCLLKADICIENLQVQQPAIHIDTSKLPPSEPEPEQENSAMQRITLPVSIAVKNVEVDNLALGIDSNQMHLGKFHTAVFLNNEDGLTLEPTQINDLAYIFADSSEKKEEINEEHQPSEPVNWQQIEQSLTPALLANVSEIILPFDLHIPDILGKDWQYQQVIDGKLVQQIDVPKVQIQVDATGATVALQTLQIDSSVGNIQAQGNIQLDQAMPLNLTVHADLDTIKQGDEILLPKSVVDLSISGDLKKNTALSLTTQGVADAILNADVQLNSEKTPLNLTLNVPKFSYPFNQTDDPLNVQNVTLNVTGNLLDYQLTLHGNVKGMSAPTTDLALQANGGISHTEIEKLQLNALDGALGLMGKLNWRDGVEWQAETDLNKINLGAYLSSFPAILSGKLTHTGQVKGERWAIAMPELNIQGSLSKNPLSLKGSLTSDNQVLLNTSQISLNYGVNHIVATGTLTEQSDFLLDINAPNLKGLLPDLSASVIGKAYIKGKLTEPNLVLDLTGNNIQFQDLKIAKVIAKGEVSTEQQIQGDLNVELNGFSQGEIKLNNAKLTASGNEKSHQLQLHSSGEPVAGGLNLSGSFDRGSQVWKGTLSQVGVNSPIGEVKNSQNIDITFDNKQTLATISSHCWKHADIDLCFPQTFKVGTNGEIPFDLKRLNLALVNKLTEQDGLLQGILRSSGSLAWNENKPLKLDVQLNGDGVNVAQKMDYRTFKLAVPRLALNAQLDNDNLQVKSDIQIQNNGRINADMKINDIINARKLSGTFNINGVNLNLANQLLSNGEQISGSVTSHLTFAGDLTAPLLNGSFNINQLKAKLKSSPVEVTGGEVALNFYGNRSTLKGDIQTVDSHLVLEGDADWKNIEQWNARVNAQADKFFINIPAIAKLRASPNVTVTATPKLLALSGNIDIPWARIEVESLPESAVAVSSDEVILENLNPLKNGDILAARQMATTTESGMLITSDLDINIGKDVNVKAYGLDSNLEGRLAVRQEKGALGLYGQVDLKHGRYASFGQDLIIRKGQISFSGLPSQPLLNIEAIRNPEAMEDSKVTAGIKVTGVADAPRVEVFSEPSLPQDQALSYILTGRSLESSGEAGSSGSVGAALLGIGLAKSGKLVGGIGEVFGIQDLNLGTAGVGDSSKVVVSGNITPRLKIKYGVGLFDGLAEVTLRYRLFPQFFLQSVSGVNQAFDVLYEFEF</sequence>
<dbReference type="GO" id="GO:0097347">
    <property type="term" value="C:TAM protein secretion complex"/>
    <property type="evidence" value="ECO:0007669"/>
    <property type="project" value="TreeGrafter"/>
</dbReference>
<feature type="transmembrane region" description="Helical" evidence="5">
    <location>
        <begin position="30"/>
        <end position="51"/>
    </location>
</feature>
<dbReference type="InterPro" id="IPR007452">
    <property type="entry name" value="TamB_C"/>
</dbReference>
<gene>
    <name evidence="7" type="ORF">EV692_0343</name>
</gene>
<dbReference type="RefSeq" id="WP_132299910.1">
    <property type="nucleotide sequence ID" value="NZ_CP170642.1"/>
</dbReference>
<keyword evidence="8" id="KW-1185">Reference proteome</keyword>
<feature type="domain" description="Translocation and assembly module TamB C-terminal" evidence="6">
    <location>
        <begin position="957"/>
        <end position="1305"/>
    </location>
</feature>
<evidence type="ECO:0000259" key="6">
    <source>
        <dbReference type="Pfam" id="PF04357"/>
    </source>
</evidence>
<keyword evidence="4 5" id="KW-0472">Membrane</keyword>
<organism evidence="7 8">
    <name type="scientific">Lonepinella koalarum</name>
    <dbReference type="NCBI Taxonomy" id="53417"/>
    <lineage>
        <taxon>Bacteria</taxon>
        <taxon>Pseudomonadati</taxon>
        <taxon>Pseudomonadota</taxon>
        <taxon>Gammaproteobacteria</taxon>
        <taxon>Pasteurellales</taxon>
        <taxon>Pasteurellaceae</taxon>
        <taxon>Lonepinella</taxon>
    </lineage>
</organism>
<dbReference type="PANTHER" id="PTHR36985">
    <property type="entry name" value="TRANSLOCATION AND ASSEMBLY MODULE SUBUNIT TAMB"/>
    <property type="match status" value="1"/>
</dbReference>
<comment type="caution">
    <text evidence="7">The sequence shown here is derived from an EMBL/GenBank/DDBJ whole genome shotgun (WGS) entry which is preliminary data.</text>
</comment>
<evidence type="ECO:0000256" key="5">
    <source>
        <dbReference type="SAM" id="Phobius"/>
    </source>
</evidence>
<keyword evidence="2 5" id="KW-0812">Transmembrane</keyword>
<evidence type="ECO:0000256" key="2">
    <source>
        <dbReference type="ARBA" id="ARBA00022692"/>
    </source>
</evidence>
<protein>
    <submittedName>
        <fullName evidence="7">Autotransporter secretion inner membrane protein TamB</fullName>
    </submittedName>
</protein>
<evidence type="ECO:0000256" key="3">
    <source>
        <dbReference type="ARBA" id="ARBA00022989"/>
    </source>
</evidence>
<evidence type="ECO:0000256" key="4">
    <source>
        <dbReference type="ARBA" id="ARBA00023136"/>
    </source>
</evidence>
<accession>A0A4R1L0F9</accession>
<proteinExistence type="predicted"/>
<dbReference type="GO" id="GO:0005886">
    <property type="term" value="C:plasma membrane"/>
    <property type="evidence" value="ECO:0007669"/>
    <property type="project" value="InterPro"/>
</dbReference>